<evidence type="ECO:0000256" key="1">
    <source>
        <dbReference type="ARBA" id="ARBA00008779"/>
    </source>
</evidence>
<evidence type="ECO:0000256" key="4">
    <source>
        <dbReference type="ARBA" id="ARBA00022837"/>
    </source>
</evidence>
<proteinExistence type="inferred from homology"/>
<dbReference type="PANTHER" id="PTHR42693:SF53">
    <property type="entry name" value="ENDO-4-O-SULFATASE"/>
    <property type="match status" value="1"/>
</dbReference>
<feature type="domain" description="Sulfatase N-terminal" evidence="6">
    <location>
        <begin position="40"/>
        <end position="411"/>
    </location>
</feature>
<dbReference type="Proteomes" id="UP001197214">
    <property type="component" value="Unassembled WGS sequence"/>
</dbReference>
<evidence type="ECO:0000256" key="2">
    <source>
        <dbReference type="ARBA" id="ARBA00022723"/>
    </source>
</evidence>
<evidence type="ECO:0000256" key="5">
    <source>
        <dbReference type="SAM" id="SignalP"/>
    </source>
</evidence>
<feature type="signal peptide" evidence="5">
    <location>
        <begin position="1"/>
        <end position="30"/>
    </location>
</feature>
<organism evidence="7 8">
    <name type="scientific">Stakelama flava</name>
    <dbReference type="NCBI Taxonomy" id="2860338"/>
    <lineage>
        <taxon>Bacteria</taxon>
        <taxon>Pseudomonadati</taxon>
        <taxon>Pseudomonadota</taxon>
        <taxon>Alphaproteobacteria</taxon>
        <taxon>Sphingomonadales</taxon>
        <taxon>Sphingomonadaceae</taxon>
        <taxon>Stakelama</taxon>
    </lineage>
</organism>
<dbReference type="InterPro" id="IPR024607">
    <property type="entry name" value="Sulfatase_CS"/>
</dbReference>
<sequence>MTGSMTRRRLLGCTALTVAMGMTGAGRAFARAAKAGKRKPNVLIIYADDLGYQDVSCYGGTAVPTPNIDRLAAQGLRFTRGHAPSATCTPSRYALLTGEYAWRKEGAHILPGDAPALIPPGKPTIASMLKGAGYTTSVVGKWHLGLGSGDLDWNGRIAPGPLEIGFDYAYYFPATLDRVPSVFIEQHNVVNLDPADPIKVSYTDNISKDPTGAEHPELLRMTPNDGHDGTIVDGVSRIGFMSGGHSARWKDEDIADTLVAKASDWFEKVVGDQPFFMYFAASEIHVPRVPAKRFQGTTGLGPRGDAIAEFDWVVGALVAKLDELGVLDDTMIILSSDNGPVLNDGYNDDAVQKVGEHRPSGPFRSGKYAIYDGGLMVPFIVRWPDAVPAGVESPALVDHVDIFATMAALTGQTLAHDAAVDSFDLLPAFIGATRSGREYVVEDTSTNIAEEDNLKKHSNSIFALVAGDWKVIKPLGQPSSFHGNEIGNGPVPALFNIANDPGETVDLAARYPDRTRTMLARLDTILDGSRTRPG</sequence>
<dbReference type="InterPro" id="IPR050738">
    <property type="entry name" value="Sulfatase"/>
</dbReference>
<keyword evidence="4" id="KW-0106">Calcium</keyword>
<keyword evidence="5" id="KW-0732">Signal</keyword>
<keyword evidence="2" id="KW-0479">Metal-binding</keyword>
<dbReference type="PROSITE" id="PS00523">
    <property type="entry name" value="SULFATASE_1"/>
    <property type="match status" value="1"/>
</dbReference>
<accession>A0ABS6XIC5</accession>
<evidence type="ECO:0000259" key="6">
    <source>
        <dbReference type="Pfam" id="PF00884"/>
    </source>
</evidence>
<dbReference type="EMBL" id="JAHWZX010000002">
    <property type="protein sequence ID" value="MBW4329936.1"/>
    <property type="molecule type" value="Genomic_DNA"/>
</dbReference>
<comment type="similarity">
    <text evidence="1">Belongs to the sulfatase family.</text>
</comment>
<gene>
    <name evidence="7" type="ORF">KY084_03480</name>
</gene>
<name>A0ABS6XIC5_9SPHN</name>
<keyword evidence="8" id="KW-1185">Reference proteome</keyword>
<dbReference type="CDD" id="cd16143">
    <property type="entry name" value="ARS_like"/>
    <property type="match status" value="1"/>
</dbReference>
<feature type="chain" id="PRO_5047448762" evidence="5">
    <location>
        <begin position="31"/>
        <end position="534"/>
    </location>
</feature>
<dbReference type="InterPro" id="IPR006311">
    <property type="entry name" value="TAT_signal"/>
</dbReference>
<dbReference type="Pfam" id="PF00884">
    <property type="entry name" value="Sulfatase"/>
    <property type="match status" value="1"/>
</dbReference>
<keyword evidence="3" id="KW-0378">Hydrolase</keyword>
<evidence type="ECO:0000313" key="8">
    <source>
        <dbReference type="Proteomes" id="UP001197214"/>
    </source>
</evidence>
<dbReference type="RefSeq" id="WP_219237033.1">
    <property type="nucleotide sequence ID" value="NZ_JAHWZX010000002.1"/>
</dbReference>
<reference evidence="7 8" key="1">
    <citation type="submission" date="2021-07" db="EMBL/GenBank/DDBJ databases">
        <title>Stakelama flava sp. nov., a novel endophytic bacterium isolated from branch of Kandelia candel.</title>
        <authorList>
            <person name="Tuo L."/>
        </authorList>
    </citation>
    <scope>NUCLEOTIDE SEQUENCE [LARGE SCALE GENOMIC DNA]</scope>
    <source>
        <strain evidence="7 8">CBK3Z-3</strain>
    </source>
</reference>
<dbReference type="PROSITE" id="PS51318">
    <property type="entry name" value="TAT"/>
    <property type="match status" value="1"/>
</dbReference>
<dbReference type="PANTHER" id="PTHR42693">
    <property type="entry name" value="ARYLSULFATASE FAMILY MEMBER"/>
    <property type="match status" value="1"/>
</dbReference>
<comment type="caution">
    <text evidence="7">The sequence shown here is derived from an EMBL/GenBank/DDBJ whole genome shotgun (WGS) entry which is preliminary data.</text>
</comment>
<dbReference type="InterPro" id="IPR000917">
    <property type="entry name" value="Sulfatase_N"/>
</dbReference>
<dbReference type="PROSITE" id="PS00149">
    <property type="entry name" value="SULFATASE_2"/>
    <property type="match status" value="1"/>
</dbReference>
<evidence type="ECO:0000313" key="7">
    <source>
        <dbReference type="EMBL" id="MBW4329936.1"/>
    </source>
</evidence>
<protein>
    <submittedName>
        <fullName evidence="7">Arylsulfatase</fullName>
    </submittedName>
</protein>
<evidence type="ECO:0000256" key="3">
    <source>
        <dbReference type="ARBA" id="ARBA00022801"/>
    </source>
</evidence>